<dbReference type="GeneID" id="87955017"/>
<feature type="region of interest" description="Disordered" evidence="1">
    <location>
        <begin position="45"/>
        <end position="153"/>
    </location>
</feature>
<feature type="compositionally biased region" description="Basic and acidic residues" evidence="1">
    <location>
        <begin position="110"/>
        <end position="119"/>
    </location>
</feature>
<name>A0ABZ1CVZ6_9TREE</name>
<feature type="compositionally biased region" description="Polar residues" evidence="1">
    <location>
        <begin position="143"/>
        <end position="153"/>
    </location>
</feature>
<dbReference type="EMBL" id="CP141883">
    <property type="protein sequence ID" value="WRT65935.1"/>
    <property type="molecule type" value="Genomic_DNA"/>
</dbReference>
<dbReference type="Proteomes" id="UP001329825">
    <property type="component" value="Chromosome 3"/>
</dbReference>
<evidence type="ECO:0000313" key="2">
    <source>
        <dbReference type="EMBL" id="WRT65935.1"/>
    </source>
</evidence>
<evidence type="ECO:0000313" key="3">
    <source>
        <dbReference type="Proteomes" id="UP001329825"/>
    </source>
</evidence>
<dbReference type="RefSeq" id="XP_062790675.1">
    <property type="nucleotide sequence ID" value="XM_062934624.1"/>
</dbReference>
<keyword evidence="3" id="KW-1185">Reference proteome</keyword>
<accession>A0ABZ1CVZ6</accession>
<feature type="compositionally biased region" description="Basic and acidic residues" evidence="1">
    <location>
        <begin position="66"/>
        <end position="76"/>
    </location>
</feature>
<protein>
    <submittedName>
        <fullName evidence="2">Uncharacterized protein</fullName>
    </submittedName>
</protein>
<sequence>MFHSTKRTLSILFRTPLIPPPSAPAAVELSTFTSPGPSRLRTRTISSLSIRSTTTTSNYLLGRRGYASDKGQKELYSDEAGSTGAGTDDVAHTDAAFNKDPNPDSSAKSIENESGKDFTNRSPAKGDYSHSPGKQGDKDSEVPLNTSKTEAEK</sequence>
<organism evidence="2 3">
    <name type="scientific">Kwoniella shivajii</name>
    <dbReference type="NCBI Taxonomy" id="564305"/>
    <lineage>
        <taxon>Eukaryota</taxon>
        <taxon>Fungi</taxon>
        <taxon>Dikarya</taxon>
        <taxon>Basidiomycota</taxon>
        <taxon>Agaricomycotina</taxon>
        <taxon>Tremellomycetes</taxon>
        <taxon>Tremellales</taxon>
        <taxon>Cryptococcaceae</taxon>
        <taxon>Kwoniella</taxon>
    </lineage>
</organism>
<proteinExistence type="predicted"/>
<feature type="compositionally biased region" description="Low complexity" evidence="1">
    <location>
        <begin position="45"/>
        <end position="57"/>
    </location>
</feature>
<reference evidence="2 3" key="1">
    <citation type="submission" date="2024-01" db="EMBL/GenBank/DDBJ databases">
        <title>Comparative genomics of Cryptococcus and Kwoniella reveals pathogenesis evolution and contrasting modes of karyotype evolution via chromosome fusion or intercentromeric recombination.</title>
        <authorList>
            <person name="Coelho M.A."/>
            <person name="David-Palma M."/>
            <person name="Shea T."/>
            <person name="Bowers K."/>
            <person name="McGinley-Smith S."/>
            <person name="Mohammad A.W."/>
            <person name="Gnirke A."/>
            <person name="Yurkov A.M."/>
            <person name="Nowrousian M."/>
            <person name="Sun S."/>
            <person name="Cuomo C.A."/>
            <person name="Heitman J."/>
        </authorList>
    </citation>
    <scope>NUCLEOTIDE SEQUENCE [LARGE SCALE GENOMIC DNA]</scope>
    <source>
        <strain evidence="2">CBS 11374</strain>
    </source>
</reference>
<gene>
    <name evidence="2" type="ORF">IL334_002886</name>
</gene>
<evidence type="ECO:0000256" key="1">
    <source>
        <dbReference type="SAM" id="MobiDB-lite"/>
    </source>
</evidence>